<protein>
    <recommendedName>
        <fullName evidence="2">Arrestin C-terminal-like domain-containing protein</fullName>
    </recommendedName>
</protein>
<dbReference type="InterPro" id="IPR014752">
    <property type="entry name" value="Arrestin-like_C"/>
</dbReference>
<dbReference type="PANTHER" id="PTHR11188:SF17">
    <property type="entry name" value="FI21816P1"/>
    <property type="match status" value="1"/>
</dbReference>
<dbReference type="Pfam" id="PF02752">
    <property type="entry name" value="Arrestin_C"/>
    <property type="match status" value="1"/>
</dbReference>
<dbReference type="GeneID" id="39585334"/>
<feature type="compositionally biased region" description="Basic and acidic residues" evidence="1">
    <location>
        <begin position="145"/>
        <end position="165"/>
    </location>
</feature>
<feature type="region of interest" description="Disordered" evidence="1">
    <location>
        <begin position="1027"/>
        <end position="1099"/>
    </location>
</feature>
<feature type="compositionally biased region" description="Polar residues" evidence="1">
    <location>
        <begin position="442"/>
        <end position="452"/>
    </location>
</feature>
<keyword evidence="4" id="KW-1185">Reference proteome</keyword>
<feature type="compositionally biased region" description="Polar residues" evidence="1">
    <location>
        <begin position="422"/>
        <end position="432"/>
    </location>
</feature>
<dbReference type="InterPro" id="IPR011021">
    <property type="entry name" value="Arrestin-like_N"/>
</dbReference>
<proteinExistence type="predicted"/>
<feature type="domain" description="Arrestin C-terminal-like" evidence="2">
    <location>
        <begin position="708"/>
        <end position="914"/>
    </location>
</feature>
<dbReference type="AlphaFoldDB" id="A0A427YBB4"/>
<sequence>MVKSNHAAPLQIRLTEPVIFLRGPSTGTDFRGRPQQAPRDGQLAMCAKVATTNSEPTGIGPRRTDTFEETPIISETTTFFSAADGIATKSTRRSHSLGPGAISQYDLDADDQDDYGFGDSHVEPDRGRPPPRSASVLPSNPDDWMTWHRDGYSRPPSPERGDRGAPSRQDSALSLSNLRNLERERGPSPAYSPTYTPLLSAISGSGLPRPSSLREVTSLVPQRDPLSPIASANVSSRGTSERDASTDTEARVRHPHGSHLAETALAEGVEWDPATTTPSGGHPEEPIVFAPVEDPGPPLNTAIRFQTTQLPPHPSSPDAVTTPTPGAPLALHNSRAASLRTIDSAVSSNSGRSAQGVVSEYHPVSSASQPVPTAVSTPANETPPGGSSPYGRGSPAASGPPSVADGVEGSSHRRSSGLRPGSNPSAGPSPRTSGDIPEVIQGRTTPGSSSVIINHGAPHSPSPGSSEPPFASSNGSMTDERGRKPNHHHHHKFSIAAALRGLSQDVKDRVRSHSRPTSRPASRASSRTRAETPSNAPYHQDNSSVSIPMSQSSSSTAATTAHRAAVDDFHTYGRGGAGRRSRSVDKAGSSRSPAPSTVDDRGRSRHRMKALADVLGMAEDGNDHEEVHNWKEFRKGVYNYPISFSIPTGAPPSITCEFGSVVYKLKATVVRAGALTTNLTEDMDVTMIAGPQEDDMEETDNVIVERQWEEQMRYQIALSGKAFPIGGTIPMSIRLMPLMKCKIYRLTVALEEKSDYFAAGRKVARHETPRRFILFAAKNPDPHNKKERPEPLLPILSESMTAVKDSPLAELARNAALNNPREFAEFSNPEDDVYASLLDPLGPWHLEKDLHVPDCVTRIKFTTKHEHTNIAVAHWLKVTIRVERGDDAAVDSKGRRKQFDIIIETPIKILDCRVNPQYNSLPSYERVGVDLTALGNGCSIHAKTNNNGSSNVIPKNVLVGATQAGHIVHGILDSTLHHHSGPEQHTSSPLLSPEMALPGHSSAQAHAEHEDTLLERNIVYDRLMSGQETETGEEPPSYGEAVASAIRSARSASRIPHGSRSTSAAASTSQSRSNSRAPSVRASPSGSRSRSRARMYIED</sequence>
<feature type="compositionally biased region" description="Polar residues" evidence="1">
    <location>
        <begin position="365"/>
        <end position="380"/>
    </location>
</feature>
<feature type="compositionally biased region" description="Low complexity" evidence="1">
    <location>
        <begin position="517"/>
        <end position="534"/>
    </location>
</feature>
<dbReference type="GO" id="GO:0005829">
    <property type="term" value="C:cytosol"/>
    <property type="evidence" value="ECO:0007669"/>
    <property type="project" value="TreeGrafter"/>
</dbReference>
<dbReference type="InterPro" id="IPR050357">
    <property type="entry name" value="Arrestin_domain-protein"/>
</dbReference>
<evidence type="ECO:0000256" key="1">
    <source>
        <dbReference type="SAM" id="MobiDB-lite"/>
    </source>
</evidence>
<feature type="compositionally biased region" description="Basic and acidic residues" evidence="1">
    <location>
        <begin position="239"/>
        <end position="252"/>
    </location>
</feature>
<dbReference type="SMART" id="SM01017">
    <property type="entry name" value="Arrestin_C"/>
    <property type="match status" value="1"/>
</dbReference>
<evidence type="ECO:0000313" key="4">
    <source>
        <dbReference type="Proteomes" id="UP000279236"/>
    </source>
</evidence>
<dbReference type="OrthoDB" id="2238745at2759"/>
<feature type="compositionally biased region" description="Low complexity" evidence="1">
    <location>
        <begin position="1043"/>
        <end position="1088"/>
    </location>
</feature>
<name>A0A427YBB4_9TREE</name>
<evidence type="ECO:0000259" key="2">
    <source>
        <dbReference type="SMART" id="SM01017"/>
    </source>
</evidence>
<feature type="region of interest" description="Disordered" evidence="1">
    <location>
        <begin position="976"/>
        <end position="1008"/>
    </location>
</feature>
<dbReference type="InterPro" id="IPR011022">
    <property type="entry name" value="Arrestin_C-like"/>
</dbReference>
<feature type="compositionally biased region" description="Polar residues" evidence="1">
    <location>
        <begin position="344"/>
        <end position="353"/>
    </location>
</feature>
<dbReference type="EMBL" id="RSCE01000001">
    <property type="protein sequence ID" value="RSH88257.1"/>
    <property type="molecule type" value="Genomic_DNA"/>
</dbReference>
<reference evidence="3 4" key="1">
    <citation type="submission" date="2018-11" db="EMBL/GenBank/DDBJ databases">
        <title>Genome sequence of Apiotrichum porosum DSM 27194.</title>
        <authorList>
            <person name="Aliyu H."/>
            <person name="Gorte O."/>
            <person name="Ochsenreither K."/>
        </authorList>
    </citation>
    <scope>NUCLEOTIDE SEQUENCE [LARGE SCALE GENOMIC DNA]</scope>
    <source>
        <strain evidence="3 4">DSM 27194</strain>
    </source>
</reference>
<dbReference type="Gene3D" id="2.60.40.640">
    <property type="match status" value="1"/>
</dbReference>
<feature type="compositionally biased region" description="Acidic residues" evidence="1">
    <location>
        <begin position="107"/>
        <end position="116"/>
    </location>
</feature>
<feature type="region of interest" description="Disordered" evidence="1">
    <location>
        <begin position="271"/>
        <end position="330"/>
    </location>
</feature>
<feature type="compositionally biased region" description="Low complexity" evidence="1">
    <location>
        <begin position="455"/>
        <end position="473"/>
    </location>
</feature>
<feature type="compositionally biased region" description="Basic residues" evidence="1">
    <location>
        <begin position="484"/>
        <end position="493"/>
    </location>
</feature>
<feature type="compositionally biased region" description="Low complexity" evidence="1">
    <location>
        <begin position="383"/>
        <end position="402"/>
    </location>
</feature>
<dbReference type="Proteomes" id="UP000279236">
    <property type="component" value="Unassembled WGS sequence"/>
</dbReference>
<dbReference type="PANTHER" id="PTHR11188">
    <property type="entry name" value="ARRESTIN DOMAIN CONTAINING PROTEIN"/>
    <property type="match status" value="1"/>
</dbReference>
<dbReference type="GO" id="GO:0005886">
    <property type="term" value="C:plasma membrane"/>
    <property type="evidence" value="ECO:0007669"/>
    <property type="project" value="TreeGrafter"/>
</dbReference>
<dbReference type="RefSeq" id="XP_028480465.1">
    <property type="nucleotide sequence ID" value="XM_028616608.1"/>
</dbReference>
<organism evidence="3 4">
    <name type="scientific">Apiotrichum porosum</name>
    <dbReference type="NCBI Taxonomy" id="105984"/>
    <lineage>
        <taxon>Eukaryota</taxon>
        <taxon>Fungi</taxon>
        <taxon>Dikarya</taxon>
        <taxon>Basidiomycota</taxon>
        <taxon>Agaricomycotina</taxon>
        <taxon>Tremellomycetes</taxon>
        <taxon>Trichosporonales</taxon>
        <taxon>Trichosporonaceae</taxon>
        <taxon>Apiotrichum</taxon>
    </lineage>
</organism>
<dbReference type="GO" id="GO:0070086">
    <property type="term" value="P:ubiquitin-dependent endocytosis"/>
    <property type="evidence" value="ECO:0007669"/>
    <property type="project" value="TreeGrafter"/>
</dbReference>
<dbReference type="STRING" id="105984.A0A427YBB4"/>
<feature type="region of interest" description="Disordered" evidence="1">
    <location>
        <begin position="202"/>
        <end position="258"/>
    </location>
</feature>
<feature type="region of interest" description="Disordered" evidence="1">
    <location>
        <begin position="344"/>
        <end position="605"/>
    </location>
</feature>
<dbReference type="GO" id="GO:0030674">
    <property type="term" value="F:protein-macromolecule adaptor activity"/>
    <property type="evidence" value="ECO:0007669"/>
    <property type="project" value="TreeGrafter"/>
</dbReference>
<dbReference type="GO" id="GO:0031625">
    <property type="term" value="F:ubiquitin protein ligase binding"/>
    <property type="evidence" value="ECO:0007669"/>
    <property type="project" value="TreeGrafter"/>
</dbReference>
<feature type="region of interest" description="Disordered" evidence="1">
    <location>
        <begin position="89"/>
        <end position="173"/>
    </location>
</feature>
<comment type="caution">
    <text evidence="3">The sequence shown here is derived from an EMBL/GenBank/DDBJ whole genome shotgun (WGS) entry which is preliminary data.</text>
</comment>
<accession>A0A427YBB4</accession>
<feature type="compositionally biased region" description="Low complexity" evidence="1">
    <location>
        <begin position="543"/>
        <end position="563"/>
    </location>
</feature>
<evidence type="ECO:0000313" key="3">
    <source>
        <dbReference type="EMBL" id="RSH88257.1"/>
    </source>
</evidence>
<gene>
    <name evidence="3" type="ORF">EHS24_000791</name>
</gene>
<dbReference type="Pfam" id="PF00339">
    <property type="entry name" value="Arrestin_N"/>
    <property type="match status" value="1"/>
</dbReference>